<proteinExistence type="predicted"/>
<evidence type="ECO:0000256" key="1">
    <source>
        <dbReference type="SAM" id="MobiDB-lite"/>
    </source>
</evidence>
<evidence type="ECO:0000313" key="3">
    <source>
        <dbReference type="WBParaSite" id="Hba_16359"/>
    </source>
</evidence>
<feature type="region of interest" description="Disordered" evidence="1">
    <location>
        <begin position="36"/>
        <end position="67"/>
    </location>
</feature>
<keyword evidence="2" id="KW-1185">Reference proteome</keyword>
<dbReference type="WBParaSite" id="Hba_16359">
    <property type="protein sequence ID" value="Hba_16359"/>
    <property type="gene ID" value="Hba_16359"/>
</dbReference>
<accession>A0A1I7XFV3</accession>
<reference evidence="3" key="1">
    <citation type="submission" date="2016-11" db="UniProtKB">
        <authorList>
            <consortium name="WormBaseParasite"/>
        </authorList>
    </citation>
    <scope>IDENTIFICATION</scope>
</reference>
<dbReference type="AlphaFoldDB" id="A0A1I7XFV3"/>
<evidence type="ECO:0000313" key="2">
    <source>
        <dbReference type="Proteomes" id="UP000095283"/>
    </source>
</evidence>
<sequence length="67" mass="7176">MSDGIQQILNEIGLLAHDTLFRQNTTAVPMATITMGSNPHISSGKHLAAHTETNSGDTTKSNKLRTT</sequence>
<dbReference type="Proteomes" id="UP000095283">
    <property type="component" value="Unplaced"/>
</dbReference>
<protein>
    <submittedName>
        <fullName evidence="3">Transposase</fullName>
    </submittedName>
</protein>
<organism evidence="2 3">
    <name type="scientific">Heterorhabditis bacteriophora</name>
    <name type="common">Entomopathogenic nematode worm</name>
    <dbReference type="NCBI Taxonomy" id="37862"/>
    <lineage>
        <taxon>Eukaryota</taxon>
        <taxon>Metazoa</taxon>
        <taxon>Ecdysozoa</taxon>
        <taxon>Nematoda</taxon>
        <taxon>Chromadorea</taxon>
        <taxon>Rhabditida</taxon>
        <taxon>Rhabditina</taxon>
        <taxon>Rhabditomorpha</taxon>
        <taxon>Strongyloidea</taxon>
        <taxon>Heterorhabditidae</taxon>
        <taxon>Heterorhabditis</taxon>
    </lineage>
</organism>
<name>A0A1I7XFV3_HETBA</name>
<feature type="compositionally biased region" description="Polar residues" evidence="1">
    <location>
        <begin position="51"/>
        <end position="61"/>
    </location>
</feature>